<dbReference type="GO" id="GO:0008408">
    <property type="term" value="F:3'-5' exonuclease activity"/>
    <property type="evidence" value="ECO:0007669"/>
    <property type="project" value="TreeGrafter"/>
</dbReference>
<evidence type="ECO:0000256" key="15">
    <source>
        <dbReference type="ARBA" id="ARBA00026073"/>
    </source>
</evidence>
<protein>
    <recommendedName>
        <fullName evidence="3 20">DNA polymerase III subunit epsilon</fullName>
        <ecNumber evidence="2 20">2.7.7.7</ecNumber>
    </recommendedName>
</protein>
<keyword evidence="4 20" id="KW-0808">Transferase</keyword>
<dbReference type="SMART" id="SM00479">
    <property type="entry name" value="EXOIII"/>
    <property type="match status" value="1"/>
</dbReference>
<dbReference type="AlphaFoldDB" id="A0A849IBQ2"/>
<dbReference type="Gene3D" id="3.30.420.10">
    <property type="entry name" value="Ribonuclease H-like superfamily/Ribonuclease H"/>
    <property type="match status" value="1"/>
</dbReference>
<evidence type="ECO:0000256" key="18">
    <source>
        <dbReference type="PIRSR" id="PIRSR606309-2"/>
    </source>
</evidence>
<keyword evidence="8 19" id="KW-0479">Metal-binding</keyword>
<dbReference type="GO" id="GO:0003887">
    <property type="term" value="F:DNA-directed DNA polymerase activity"/>
    <property type="evidence" value="ECO:0007669"/>
    <property type="project" value="UniProtKB-KW"/>
</dbReference>
<evidence type="ECO:0000256" key="16">
    <source>
        <dbReference type="ARBA" id="ARBA00049244"/>
    </source>
</evidence>
<gene>
    <name evidence="20 22" type="primary">dnaQ</name>
    <name evidence="22" type="ORF">HJG44_14955</name>
</gene>
<dbReference type="Pfam" id="PF00929">
    <property type="entry name" value="RNase_T"/>
    <property type="match status" value="1"/>
</dbReference>
<feature type="binding site" evidence="18">
    <location>
        <position position="155"/>
    </location>
    <ligand>
        <name>substrate</name>
    </ligand>
</feature>
<evidence type="ECO:0000256" key="11">
    <source>
        <dbReference type="ARBA" id="ARBA00022842"/>
    </source>
</evidence>
<evidence type="ECO:0000256" key="3">
    <source>
        <dbReference type="ARBA" id="ARBA00020352"/>
    </source>
</evidence>
<evidence type="ECO:0000256" key="8">
    <source>
        <dbReference type="ARBA" id="ARBA00022723"/>
    </source>
</evidence>
<feature type="binding site" evidence="18">
    <location>
        <position position="57"/>
    </location>
    <ligand>
        <name>substrate</name>
    </ligand>
</feature>
<proteinExistence type="predicted"/>
<comment type="subunit">
    <text evidence="15 20">DNA polymerase III contains a core (composed of alpha, epsilon and theta chains) that associates with a tau subunit. This core dimerizes to form the POLIII' complex. PolIII' associates with the gamma complex (composed of gamma, delta, delta', psi and chi chains) and with the beta chain to form the complete DNA polymerase III complex.</text>
</comment>
<keyword evidence="7 20" id="KW-0540">Nuclease</keyword>
<organism evidence="22 23">
    <name type="scientific">Enterovirga aerilata</name>
    <dbReference type="NCBI Taxonomy" id="2730920"/>
    <lineage>
        <taxon>Bacteria</taxon>
        <taxon>Pseudomonadati</taxon>
        <taxon>Pseudomonadota</taxon>
        <taxon>Alphaproteobacteria</taxon>
        <taxon>Hyphomicrobiales</taxon>
        <taxon>Methylobacteriaceae</taxon>
        <taxon>Enterovirga</taxon>
    </lineage>
</organism>
<feature type="domain" description="Exonuclease" evidence="21">
    <location>
        <begin position="2"/>
        <end position="172"/>
    </location>
</feature>
<keyword evidence="12 20" id="KW-0239">DNA-directed DNA polymerase</keyword>
<keyword evidence="13 19" id="KW-0464">Manganese</keyword>
<dbReference type="InterPro" id="IPR036397">
    <property type="entry name" value="RNaseH_sf"/>
</dbReference>
<evidence type="ECO:0000256" key="7">
    <source>
        <dbReference type="ARBA" id="ARBA00022722"/>
    </source>
</evidence>
<comment type="catalytic activity">
    <reaction evidence="16 20">
        <text>DNA(n) + a 2'-deoxyribonucleoside 5'-triphosphate = DNA(n+1) + diphosphate</text>
        <dbReference type="Rhea" id="RHEA:22508"/>
        <dbReference type="Rhea" id="RHEA-COMP:17339"/>
        <dbReference type="Rhea" id="RHEA-COMP:17340"/>
        <dbReference type="ChEBI" id="CHEBI:33019"/>
        <dbReference type="ChEBI" id="CHEBI:61560"/>
        <dbReference type="ChEBI" id="CHEBI:173112"/>
        <dbReference type="EC" id="2.7.7.7"/>
    </reaction>
</comment>
<evidence type="ECO:0000256" key="9">
    <source>
        <dbReference type="ARBA" id="ARBA00022801"/>
    </source>
</evidence>
<reference evidence="22 23" key="1">
    <citation type="submission" date="2020-04" db="EMBL/GenBank/DDBJ databases">
        <title>Enterovirga sp. isolate from soil.</title>
        <authorList>
            <person name="Chea S."/>
            <person name="Kim D.-U."/>
        </authorList>
    </citation>
    <scope>NUCLEOTIDE SEQUENCE [LARGE SCALE GENOMIC DNA]</scope>
    <source>
        <strain evidence="22 23">DB1703</strain>
    </source>
</reference>
<feature type="binding site" evidence="19">
    <location>
        <position position="7"/>
    </location>
    <ligand>
        <name>a divalent metal cation</name>
        <dbReference type="ChEBI" id="CHEBI:60240"/>
        <label>1</label>
        <note>catalytic</note>
    </ligand>
</feature>
<dbReference type="GO" id="GO:0046872">
    <property type="term" value="F:metal ion binding"/>
    <property type="evidence" value="ECO:0007669"/>
    <property type="project" value="UniProtKB-KW"/>
</dbReference>
<dbReference type="GO" id="GO:0045004">
    <property type="term" value="P:DNA replication proofreading"/>
    <property type="evidence" value="ECO:0007669"/>
    <property type="project" value="TreeGrafter"/>
</dbReference>
<dbReference type="SUPFAM" id="SSF53098">
    <property type="entry name" value="Ribonuclease H-like"/>
    <property type="match status" value="1"/>
</dbReference>
<dbReference type="FunFam" id="3.30.420.10:FF:000012">
    <property type="entry name" value="DNA polymerase III subunit epsilon"/>
    <property type="match status" value="1"/>
</dbReference>
<accession>A0A849IBQ2</accession>
<sequence>MREIVFDTETTGTEHLGGDRVVEIGCVELLNHIPTGRVFHRYINPERPCHPEAFRVHGLSDEFLAGHPVFAALADEICDFFGDAKLIAHNAAFDIAFLNVEFGRTGHPTIVMDRVVDSLALARRKHPGASNSLDALCQRYGIDNSRRTKHGALLDAELLAEVYVELIGGKQADLGLAVGPAPRILVQGATLDRRNERTARPVRPPLDEATVAAHLAFIDSFGATPIWRDYVAEAMPDANAA</sequence>
<dbReference type="CDD" id="cd06131">
    <property type="entry name" value="DNA_pol_III_epsilon_Ecoli_like"/>
    <property type="match status" value="1"/>
</dbReference>
<dbReference type="InterPro" id="IPR012337">
    <property type="entry name" value="RNaseH-like_sf"/>
</dbReference>
<evidence type="ECO:0000256" key="4">
    <source>
        <dbReference type="ARBA" id="ARBA00022679"/>
    </source>
</evidence>
<dbReference type="InterPro" id="IPR006054">
    <property type="entry name" value="DnaQ"/>
</dbReference>
<evidence type="ECO:0000256" key="20">
    <source>
        <dbReference type="RuleBase" id="RU364087"/>
    </source>
</evidence>
<feature type="binding site" evidence="18">
    <location>
        <position position="7"/>
    </location>
    <ligand>
        <name>substrate</name>
    </ligand>
</feature>
<dbReference type="GO" id="GO:0003677">
    <property type="term" value="F:DNA binding"/>
    <property type="evidence" value="ECO:0007669"/>
    <property type="project" value="InterPro"/>
</dbReference>
<dbReference type="Proteomes" id="UP000564885">
    <property type="component" value="Unassembled WGS sequence"/>
</dbReference>
<keyword evidence="9 20" id="KW-0378">Hydrolase</keyword>
<keyword evidence="6 20" id="KW-0235">DNA replication</keyword>
<feature type="binding site" evidence="18">
    <location>
        <position position="9"/>
    </location>
    <ligand>
        <name>substrate</name>
    </ligand>
</feature>
<evidence type="ECO:0000256" key="17">
    <source>
        <dbReference type="PIRSR" id="PIRSR606309-1"/>
    </source>
</evidence>
<evidence type="ECO:0000256" key="14">
    <source>
        <dbReference type="ARBA" id="ARBA00025483"/>
    </source>
</evidence>
<dbReference type="PANTHER" id="PTHR30231">
    <property type="entry name" value="DNA POLYMERASE III SUBUNIT EPSILON"/>
    <property type="match status" value="1"/>
</dbReference>
<feature type="active site" description="Proton acceptor" evidence="17">
    <location>
        <position position="150"/>
    </location>
</feature>
<evidence type="ECO:0000313" key="22">
    <source>
        <dbReference type="EMBL" id="NNM73685.1"/>
    </source>
</evidence>
<dbReference type="EMBL" id="JABEPP010000004">
    <property type="protein sequence ID" value="NNM73685.1"/>
    <property type="molecule type" value="Genomic_DNA"/>
</dbReference>
<dbReference type="InterPro" id="IPR013520">
    <property type="entry name" value="Ribonucl_H"/>
</dbReference>
<feature type="binding site" evidence="19">
    <location>
        <position position="9"/>
    </location>
    <ligand>
        <name>a divalent metal cation</name>
        <dbReference type="ChEBI" id="CHEBI:60240"/>
        <label>1</label>
        <note>catalytic</note>
    </ligand>
</feature>
<comment type="cofactor">
    <cofactor evidence="19">
        <name>Mg(2+)</name>
        <dbReference type="ChEBI" id="CHEBI:18420"/>
    </cofactor>
    <cofactor evidence="19">
        <name>Mn(2+)</name>
        <dbReference type="ChEBI" id="CHEBI:29035"/>
    </cofactor>
    <text evidence="19">Binds 2 divalent metal cations. Magnesium or manganese.</text>
</comment>
<evidence type="ECO:0000259" key="21">
    <source>
        <dbReference type="SMART" id="SM00479"/>
    </source>
</evidence>
<evidence type="ECO:0000256" key="13">
    <source>
        <dbReference type="ARBA" id="ARBA00023211"/>
    </source>
</evidence>
<name>A0A849IBQ2_9HYPH</name>
<dbReference type="NCBIfam" id="TIGR00573">
    <property type="entry name" value="dnaq"/>
    <property type="match status" value="1"/>
</dbReference>
<evidence type="ECO:0000256" key="12">
    <source>
        <dbReference type="ARBA" id="ARBA00022932"/>
    </source>
</evidence>
<evidence type="ECO:0000256" key="10">
    <source>
        <dbReference type="ARBA" id="ARBA00022839"/>
    </source>
</evidence>
<dbReference type="PANTHER" id="PTHR30231:SF41">
    <property type="entry name" value="DNA POLYMERASE III SUBUNIT EPSILON"/>
    <property type="match status" value="1"/>
</dbReference>
<comment type="cofactor">
    <cofactor evidence="1 20">
        <name>Mn(2+)</name>
        <dbReference type="ChEBI" id="CHEBI:29035"/>
    </cofactor>
</comment>
<dbReference type="InterPro" id="IPR006309">
    <property type="entry name" value="DnaQ_proteo"/>
</dbReference>
<keyword evidence="11 19" id="KW-0460">Magnesium</keyword>
<comment type="caution">
    <text evidence="22">The sequence shown here is derived from an EMBL/GenBank/DDBJ whole genome shotgun (WGS) entry which is preliminary data.</text>
</comment>
<evidence type="ECO:0000313" key="23">
    <source>
        <dbReference type="Proteomes" id="UP000564885"/>
    </source>
</evidence>
<dbReference type="NCBIfam" id="NF004316">
    <property type="entry name" value="PRK05711.1"/>
    <property type="match status" value="1"/>
</dbReference>
<feature type="binding site" evidence="18">
    <location>
        <position position="52"/>
    </location>
    <ligand>
        <name>substrate</name>
    </ligand>
</feature>
<feature type="binding site" evidence="19">
    <location>
        <position position="155"/>
    </location>
    <ligand>
        <name>a divalent metal cation</name>
        <dbReference type="ChEBI" id="CHEBI:60240"/>
        <label>1</label>
        <note>catalytic</note>
    </ligand>
</feature>
<dbReference type="RefSeq" id="WP_246736269.1">
    <property type="nucleotide sequence ID" value="NZ_JABEPP010000004.1"/>
</dbReference>
<evidence type="ECO:0000256" key="2">
    <source>
        <dbReference type="ARBA" id="ARBA00012417"/>
    </source>
</evidence>
<keyword evidence="10 20" id="KW-0269">Exonuclease</keyword>
<evidence type="ECO:0000256" key="19">
    <source>
        <dbReference type="PIRSR" id="PIRSR606309-3"/>
    </source>
</evidence>
<evidence type="ECO:0000256" key="6">
    <source>
        <dbReference type="ARBA" id="ARBA00022705"/>
    </source>
</evidence>
<evidence type="ECO:0000256" key="1">
    <source>
        <dbReference type="ARBA" id="ARBA00001936"/>
    </source>
</evidence>
<keyword evidence="5 20" id="KW-0548">Nucleotidyltransferase</keyword>
<evidence type="ECO:0000256" key="5">
    <source>
        <dbReference type="ARBA" id="ARBA00022695"/>
    </source>
</evidence>
<comment type="function">
    <text evidence="14 20">DNA polymerase III is a complex, multichain enzyme responsible for most of the replicative synthesis in bacteria. The epsilon subunit contain the editing function and is a proofreading 3'-5' exonuclease.</text>
</comment>
<dbReference type="EC" id="2.7.7.7" evidence="2 20"/>
<dbReference type="NCBIfam" id="TIGR01406">
    <property type="entry name" value="dnaQ_proteo"/>
    <property type="match status" value="1"/>
</dbReference>
<keyword evidence="23" id="KW-1185">Reference proteome</keyword>
<dbReference type="GO" id="GO:0005829">
    <property type="term" value="C:cytosol"/>
    <property type="evidence" value="ECO:0007669"/>
    <property type="project" value="TreeGrafter"/>
</dbReference>